<evidence type="ECO:0000256" key="8">
    <source>
        <dbReference type="ARBA" id="ARBA00023125"/>
    </source>
</evidence>
<dbReference type="InterPro" id="IPR007694">
    <property type="entry name" value="DNA_helicase_DnaB-like_C"/>
</dbReference>
<dbReference type="GO" id="GO:0006269">
    <property type="term" value="P:DNA replication, synthesis of primer"/>
    <property type="evidence" value="ECO:0007669"/>
    <property type="project" value="UniProtKB-KW"/>
</dbReference>
<evidence type="ECO:0000256" key="1">
    <source>
        <dbReference type="ARBA" id="ARBA00008428"/>
    </source>
</evidence>
<accession>X1TAW7</accession>
<evidence type="ECO:0000256" key="9">
    <source>
        <dbReference type="ARBA" id="ARBA00023235"/>
    </source>
</evidence>
<evidence type="ECO:0000256" key="4">
    <source>
        <dbReference type="ARBA" id="ARBA00022741"/>
    </source>
</evidence>
<sequence length="420" mass="46895">MIGSLLIDPEAILKVAAFLKPEDFFDETNQAIYQACLSLYQRPENEVINQITVAHELMRQNRLEQIGGAAYLSHLISIVPTSLHVEHYAKIASNMAVMRRLIAAAGQIAAIGYEAAPDIEASLNKAEDILFQVRTRQSPRDFISIREALGRYFEEVGQPAAPGEKKIQYVLTGFAELDDFLGGLQRSDLTILAARPSLGKTSLALNIARNAAMNQRACIALFSLEMSREAVAQRCLASESGVDSRLVHLGRFDEQDEVKIMEASGILSEALIYIDDSPQLRTVDMRSKARRLHFERSIDLIIVDYIQLIQGDGRNETRVQEMTKITGSLKMLARELNVPVLAISQLSRAVEWRASHVPHLADLRESGSIEQDADVVIFIYRDDMAYSAEEWSKMHDPEKEPYPRGIADIIIAKHRNGPLG</sequence>
<evidence type="ECO:0000256" key="3">
    <source>
        <dbReference type="ARBA" id="ARBA00022705"/>
    </source>
</evidence>
<dbReference type="InterPro" id="IPR007692">
    <property type="entry name" value="DNA_helicase_DnaB"/>
</dbReference>
<evidence type="ECO:0000256" key="11">
    <source>
        <dbReference type="ARBA" id="ARBA00048954"/>
    </source>
</evidence>
<dbReference type="GO" id="GO:0016787">
    <property type="term" value="F:hydrolase activity"/>
    <property type="evidence" value="ECO:0007669"/>
    <property type="project" value="UniProtKB-KW"/>
</dbReference>
<keyword evidence="6" id="KW-0347">Helicase</keyword>
<name>X1TAW7_9ZZZZ</name>
<comment type="similarity">
    <text evidence="1">Belongs to the helicase family. DnaB subfamily.</text>
</comment>
<evidence type="ECO:0000313" key="13">
    <source>
        <dbReference type="EMBL" id="GAI84710.1"/>
    </source>
</evidence>
<dbReference type="Pfam" id="PF00772">
    <property type="entry name" value="DnaB"/>
    <property type="match status" value="1"/>
</dbReference>
<keyword evidence="5" id="KW-0378">Hydrolase</keyword>
<protein>
    <recommendedName>
        <fullName evidence="10">DNA 5'-3' helicase</fullName>
        <ecNumber evidence="10">5.6.2.3</ecNumber>
    </recommendedName>
</protein>
<keyword evidence="4" id="KW-0547">Nucleotide-binding</keyword>
<gene>
    <name evidence="13" type="ORF">S12H4_14872</name>
</gene>
<dbReference type="GO" id="GO:0005829">
    <property type="term" value="C:cytosol"/>
    <property type="evidence" value="ECO:0007669"/>
    <property type="project" value="TreeGrafter"/>
</dbReference>
<evidence type="ECO:0000256" key="10">
    <source>
        <dbReference type="ARBA" id="ARBA00044969"/>
    </source>
</evidence>
<dbReference type="PANTHER" id="PTHR30153">
    <property type="entry name" value="REPLICATIVE DNA HELICASE DNAB"/>
    <property type="match status" value="1"/>
</dbReference>
<dbReference type="GO" id="GO:0043139">
    <property type="term" value="F:5'-3' DNA helicase activity"/>
    <property type="evidence" value="ECO:0007669"/>
    <property type="project" value="UniProtKB-EC"/>
</dbReference>
<evidence type="ECO:0000256" key="7">
    <source>
        <dbReference type="ARBA" id="ARBA00022840"/>
    </source>
</evidence>
<dbReference type="InterPro" id="IPR007693">
    <property type="entry name" value="DNA_helicase_DnaB-like_N"/>
</dbReference>
<keyword evidence="9" id="KW-0413">Isomerase</keyword>
<evidence type="ECO:0000256" key="5">
    <source>
        <dbReference type="ARBA" id="ARBA00022801"/>
    </source>
</evidence>
<dbReference type="Gene3D" id="1.10.860.10">
    <property type="entry name" value="DNAb Helicase, Chain A"/>
    <property type="match status" value="1"/>
</dbReference>
<dbReference type="SUPFAM" id="SSF52540">
    <property type="entry name" value="P-loop containing nucleoside triphosphate hydrolases"/>
    <property type="match status" value="1"/>
</dbReference>
<dbReference type="GO" id="GO:1990077">
    <property type="term" value="C:primosome complex"/>
    <property type="evidence" value="ECO:0007669"/>
    <property type="project" value="UniProtKB-KW"/>
</dbReference>
<dbReference type="GO" id="GO:0003677">
    <property type="term" value="F:DNA binding"/>
    <property type="evidence" value="ECO:0007669"/>
    <property type="project" value="UniProtKB-KW"/>
</dbReference>
<dbReference type="GO" id="GO:0005524">
    <property type="term" value="F:ATP binding"/>
    <property type="evidence" value="ECO:0007669"/>
    <property type="project" value="UniProtKB-KW"/>
</dbReference>
<dbReference type="InterPro" id="IPR027417">
    <property type="entry name" value="P-loop_NTPase"/>
</dbReference>
<dbReference type="PANTHER" id="PTHR30153:SF2">
    <property type="entry name" value="REPLICATIVE DNA HELICASE"/>
    <property type="match status" value="1"/>
</dbReference>
<dbReference type="NCBIfam" id="TIGR00665">
    <property type="entry name" value="DnaB"/>
    <property type="match status" value="1"/>
</dbReference>
<keyword evidence="7" id="KW-0067">ATP-binding</keyword>
<proteinExistence type="inferred from homology"/>
<keyword evidence="2" id="KW-0639">Primosome</keyword>
<evidence type="ECO:0000256" key="2">
    <source>
        <dbReference type="ARBA" id="ARBA00022515"/>
    </source>
</evidence>
<dbReference type="EMBL" id="BARW01007111">
    <property type="protein sequence ID" value="GAI84710.1"/>
    <property type="molecule type" value="Genomic_DNA"/>
</dbReference>
<dbReference type="Gene3D" id="3.40.50.300">
    <property type="entry name" value="P-loop containing nucleotide triphosphate hydrolases"/>
    <property type="match status" value="1"/>
</dbReference>
<dbReference type="InterPro" id="IPR036185">
    <property type="entry name" value="DNA_heli_DnaB-like_N_sf"/>
</dbReference>
<dbReference type="EC" id="5.6.2.3" evidence="10"/>
<reference evidence="13" key="1">
    <citation type="journal article" date="2014" name="Front. Microbiol.">
        <title>High frequency of phylogenetically diverse reductive dehalogenase-homologous genes in deep subseafloor sedimentary metagenomes.</title>
        <authorList>
            <person name="Kawai M."/>
            <person name="Futagami T."/>
            <person name="Toyoda A."/>
            <person name="Takaki Y."/>
            <person name="Nishi S."/>
            <person name="Hori S."/>
            <person name="Arai W."/>
            <person name="Tsubouchi T."/>
            <person name="Morono Y."/>
            <person name="Uchiyama I."/>
            <person name="Ito T."/>
            <person name="Fujiyama A."/>
            <person name="Inagaki F."/>
            <person name="Takami H."/>
        </authorList>
    </citation>
    <scope>NUCLEOTIDE SEQUENCE</scope>
    <source>
        <strain evidence="13">Expedition CK06-06</strain>
    </source>
</reference>
<feature type="domain" description="SF4 helicase" evidence="12">
    <location>
        <begin position="163"/>
        <end position="420"/>
    </location>
</feature>
<comment type="caution">
    <text evidence="13">The sequence shown here is derived from an EMBL/GenBank/DDBJ whole genome shotgun (WGS) entry which is preliminary data.</text>
</comment>
<evidence type="ECO:0000256" key="6">
    <source>
        <dbReference type="ARBA" id="ARBA00022806"/>
    </source>
</evidence>
<dbReference type="AlphaFoldDB" id="X1TAW7"/>
<keyword evidence="8" id="KW-0238">DNA-binding</keyword>
<dbReference type="Pfam" id="PF03796">
    <property type="entry name" value="DnaB_C"/>
    <property type="match status" value="1"/>
</dbReference>
<feature type="non-terminal residue" evidence="13">
    <location>
        <position position="420"/>
    </location>
</feature>
<comment type="catalytic activity">
    <reaction evidence="11">
        <text>ATP + H2O = ADP + phosphate + H(+)</text>
        <dbReference type="Rhea" id="RHEA:13065"/>
        <dbReference type="ChEBI" id="CHEBI:15377"/>
        <dbReference type="ChEBI" id="CHEBI:15378"/>
        <dbReference type="ChEBI" id="CHEBI:30616"/>
        <dbReference type="ChEBI" id="CHEBI:43474"/>
        <dbReference type="ChEBI" id="CHEBI:456216"/>
        <dbReference type="EC" id="5.6.2.3"/>
    </reaction>
</comment>
<organism evidence="13">
    <name type="scientific">marine sediment metagenome</name>
    <dbReference type="NCBI Taxonomy" id="412755"/>
    <lineage>
        <taxon>unclassified sequences</taxon>
        <taxon>metagenomes</taxon>
        <taxon>ecological metagenomes</taxon>
    </lineage>
</organism>
<dbReference type="SUPFAM" id="SSF48024">
    <property type="entry name" value="N-terminal domain of DnaB helicase"/>
    <property type="match status" value="1"/>
</dbReference>
<dbReference type="PROSITE" id="PS51199">
    <property type="entry name" value="SF4_HELICASE"/>
    <property type="match status" value="1"/>
</dbReference>
<keyword evidence="3" id="KW-0235">DNA replication</keyword>
<evidence type="ECO:0000259" key="12">
    <source>
        <dbReference type="PROSITE" id="PS51199"/>
    </source>
</evidence>
<dbReference type="CDD" id="cd00984">
    <property type="entry name" value="DnaB_C"/>
    <property type="match status" value="1"/>
</dbReference>
<dbReference type="InterPro" id="IPR016136">
    <property type="entry name" value="DNA_helicase_N/primase_C"/>
</dbReference>